<protein>
    <submittedName>
        <fullName evidence="3">Uncharacterized protein</fullName>
    </submittedName>
</protein>
<feature type="region of interest" description="Disordered" evidence="1">
    <location>
        <begin position="134"/>
        <end position="156"/>
    </location>
</feature>
<keyword evidence="2" id="KW-0812">Transmembrane</keyword>
<evidence type="ECO:0000256" key="2">
    <source>
        <dbReference type="SAM" id="Phobius"/>
    </source>
</evidence>
<dbReference type="EMBL" id="MU069805">
    <property type="protein sequence ID" value="KAF5833543.1"/>
    <property type="molecule type" value="Genomic_DNA"/>
</dbReference>
<keyword evidence="2" id="KW-1133">Transmembrane helix</keyword>
<reference evidence="3" key="1">
    <citation type="submission" date="2017-08" db="EMBL/GenBank/DDBJ databases">
        <authorList>
            <person name="Polle J.E."/>
            <person name="Barry K."/>
            <person name="Cushman J."/>
            <person name="Schmutz J."/>
            <person name="Tran D."/>
            <person name="Hathwaick L.T."/>
            <person name="Yim W.C."/>
            <person name="Jenkins J."/>
            <person name="Mckie-Krisberg Z.M."/>
            <person name="Prochnik S."/>
            <person name="Lindquist E."/>
            <person name="Dockter R.B."/>
            <person name="Adam C."/>
            <person name="Molina H."/>
            <person name="Bunkerborg J."/>
            <person name="Jin E."/>
            <person name="Buchheim M."/>
            <person name="Magnuson J."/>
        </authorList>
    </citation>
    <scope>NUCLEOTIDE SEQUENCE</scope>
    <source>
        <strain evidence="3">CCAP 19/18</strain>
    </source>
</reference>
<evidence type="ECO:0000313" key="4">
    <source>
        <dbReference type="Proteomes" id="UP000815325"/>
    </source>
</evidence>
<dbReference type="Proteomes" id="UP000815325">
    <property type="component" value="Unassembled WGS sequence"/>
</dbReference>
<evidence type="ECO:0000313" key="3">
    <source>
        <dbReference type="EMBL" id="KAF5833543.1"/>
    </source>
</evidence>
<feature type="transmembrane region" description="Helical" evidence="2">
    <location>
        <begin position="78"/>
        <end position="105"/>
    </location>
</feature>
<organism evidence="3 4">
    <name type="scientific">Dunaliella salina</name>
    <name type="common">Green alga</name>
    <name type="synonym">Protococcus salinus</name>
    <dbReference type="NCBI Taxonomy" id="3046"/>
    <lineage>
        <taxon>Eukaryota</taxon>
        <taxon>Viridiplantae</taxon>
        <taxon>Chlorophyta</taxon>
        <taxon>core chlorophytes</taxon>
        <taxon>Chlorophyceae</taxon>
        <taxon>CS clade</taxon>
        <taxon>Chlamydomonadales</taxon>
        <taxon>Dunaliellaceae</taxon>
        <taxon>Dunaliella</taxon>
    </lineage>
</organism>
<evidence type="ECO:0000256" key="1">
    <source>
        <dbReference type="SAM" id="MobiDB-lite"/>
    </source>
</evidence>
<keyword evidence="2" id="KW-0472">Membrane</keyword>
<sequence>MDSQADLFVENLAFAGLRSEAIGNGNHKTSLHLAGIDRQDSGWGVKGIDVQFVPSSPLRDSDILLDQKDPSSSSDNAVALGVGIGVGVGGGLLLIGIVTALAMVYKRRKRTKPSASSGPYSYEEISIVVQTNVGENGSANPKSKASDLSGNSSRCTGSTPHIIAKAPLSAKGSLALGHPLNEIELPGSDSVQLQKLQEDQSLKDPNALVRREVLFTEHTEGSNLPQKARAILEAAVSASMSHPNIVSTYHYDIKPIRAHHEGIKIDAMAGMDDWKLFLVQEYCHFTLSYGIGCDLLHR</sequence>
<comment type="caution">
    <text evidence="3">The sequence shown here is derived from an EMBL/GenBank/DDBJ whole genome shotgun (WGS) entry which is preliminary data.</text>
</comment>
<name>A0ABQ7GG23_DUNSA</name>
<accession>A0ABQ7GG23</accession>
<gene>
    <name evidence="3" type="ORF">DUNSADRAFT_10155</name>
</gene>
<keyword evidence="4" id="KW-1185">Reference proteome</keyword>
<proteinExistence type="predicted"/>